<dbReference type="Proteomes" id="UP000335636">
    <property type="component" value="Unassembled WGS sequence"/>
</dbReference>
<reference evidence="1" key="1">
    <citation type="submission" date="2019-04" db="EMBL/GenBank/DDBJ databases">
        <authorList>
            <person name="Alioto T."/>
            <person name="Alioto T."/>
        </authorList>
    </citation>
    <scope>NUCLEOTIDE SEQUENCE [LARGE SCALE GENOMIC DNA]</scope>
</reference>
<dbReference type="EMBL" id="CABDUW010002667">
    <property type="protein sequence ID" value="VTJ87636.1"/>
    <property type="molecule type" value="Genomic_DNA"/>
</dbReference>
<comment type="caution">
    <text evidence="1">The sequence shown here is derived from an EMBL/GenBank/DDBJ whole genome shotgun (WGS) entry which is preliminary data.</text>
</comment>
<protein>
    <submittedName>
        <fullName evidence="1">Uncharacterized protein</fullName>
    </submittedName>
</protein>
<proteinExistence type="predicted"/>
<evidence type="ECO:0000313" key="1">
    <source>
        <dbReference type="EMBL" id="VTJ87636.1"/>
    </source>
</evidence>
<keyword evidence="2" id="KW-1185">Reference proteome</keyword>
<name>A0A5E4D0P6_MARMO</name>
<organism evidence="1 2">
    <name type="scientific">Marmota monax</name>
    <name type="common">Woodchuck</name>
    <dbReference type="NCBI Taxonomy" id="9995"/>
    <lineage>
        <taxon>Eukaryota</taxon>
        <taxon>Metazoa</taxon>
        <taxon>Chordata</taxon>
        <taxon>Craniata</taxon>
        <taxon>Vertebrata</taxon>
        <taxon>Euteleostomi</taxon>
        <taxon>Mammalia</taxon>
        <taxon>Eutheria</taxon>
        <taxon>Euarchontoglires</taxon>
        <taxon>Glires</taxon>
        <taxon>Rodentia</taxon>
        <taxon>Sciuromorpha</taxon>
        <taxon>Sciuridae</taxon>
        <taxon>Xerinae</taxon>
        <taxon>Marmotini</taxon>
        <taxon>Marmota</taxon>
    </lineage>
</organism>
<sequence length="52" mass="6212">KEEKTLVTEPAHYFIHRIMSTSSYNQDLISNTRYMKLKQYGVSSQNVNYIRQ</sequence>
<accession>A0A5E4D0P6</accession>
<evidence type="ECO:0000313" key="2">
    <source>
        <dbReference type="Proteomes" id="UP000335636"/>
    </source>
</evidence>
<feature type="non-terminal residue" evidence="1">
    <location>
        <position position="1"/>
    </location>
</feature>
<feature type="non-terminal residue" evidence="1">
    <location>
        <position position="52"/>
    </location>
</feature>
<gene>
    <name evidence="1" type="ORF">MONAX_5E007588</name>
</gene>
<dbReference type="PANTHER" id="PTHR47315:SF3">
    <property type="entry name" value="FIBROUS SHEATH-INTERACTING PROTEIN 2-LIKE"/>
    <property type="match status" value="1"/>
</dbReference>
<dbReference type="InterPro" id="IPR038891">
    <property type="entry name" value="FSIP2"/>
</dbReference>
<dbReference type="AlphaFoldDB" id="A0A5E4D0P6"/>
<dbReference type="PANTHER" id="PTHR47315">
    <property type="entry name" value="FIBROUS SHEATH INTERACTING PROTEIN 2"/>
    <property type="match status" value="1"/>
</dbReference>